<evidence type="ECO:0000259" key="7">
    <source>
        <dbReference type="PROSITE" id="PS51352"/>
    </source>
</evidence>
<dbReference type="InterPro" id="IPR052250">
    <property type="entry name" value="PDI_TMX3"/>
</dbReference>
<evidence type="ECO:0000256" key="2">
    <source>
        <dbReference type="ARBA" id="ARBA00022692"/>
    </source>
</evidence>
<evidence type="ECO:0000313" key="9">
    <source>
        <dbReference type="Proteomes" id="UP000232875"/>
    </source>
</evidence>
<dbReference type="Gene3D" id="3.40.30.10">
    <property type="entry name" value="Glutaredoxin"/>
    <property type="match status" value="3"/>
</dbReference>
<feature type="transmembrane region" description="Helical" evidence="6">
    <location>
        <begin position="540"/>
        <end position="557"/>
    </location>
</feature>
<dbReference type="STRING" id="2020962.A0A2N1JFY4"/>
<gene>
    <name evidence="8" type="ORF">MVES_000591</name>
</gene>
<dbReference type="PANTHER" id="PTHR46426">
    <property type="entry name" value="PROTEIN DISULFIDE-ISOMERASE TMX3"/>
    <property type="match status" value="1"/>
</dbReference>
<sequence length="576" mass="63300">MTSHGAWLVEFYTPSSTPCRQFAQMWSKLEVSKDGYREDSTAPFTLARVNCMVSMDLCDRERIEAYPQVVLYEDGSKTNGNVDVERSLEAFSTYIDTAAQAYKQKKEGNVSSSGASGTAAPSALAKASATPQPAAQARFDGPVLGLVEFGTAPIQDAKALETYLGEDRGQGASFVKFYAPWCPHCQAMAAAYEEVAASVQGQLNVLAVNCVTYSDLCDKYEIRGFPTLRLYRNGTADRYVTGERTKSGMLKWLGQKDVYTPLKQVQLSNMQEVMRSSPVSFLYLQAPSVSASEKDAVELAVHASKGPLQLLFSTDVELLRQFAPLLGQTGAGYTSVGSHILVFKDHRYDRPAAVLPLAKAFQTGSDHAPKEIASWIDLQGHPLLSEVTGVSVKDSLQSGDKPFVIGVLGREANSNKAASTITAQIQAMRELATAWSAKSQTVLEQSLRFVWLDAGKYPSLLHDAFRIKAEQTPQLVYLNPAKHRMYVYTPYASEWLDTLHATQWLQQATKGQLQGSTYGTVLDRTMSSVRASNATTAMNSHPLIVMFVVLAVVLLCIPKVRRALFRRDPHPYNKMV</sequence>
<accession>A0A2N1JFY4</accession>
<keyword evidence="3 6" id="KW-1133">Transmembrane helix</keyword>
<dbReference type="InterPro" id="IPR017937">
    <property type="entry name" value="Thioredoxin_CS"/>
</dbReference>
<dbReference type="CDD" id="cd02961">
    <property type="entry name" value="PDI_a_family"/>
    <property type="match status" value="2"/>
</dbReference>
<protein>
    <recommendedName>
        <fullName evidence="7">Thioredoxin domain-containing protein</fullName>
    </recommendedName>
</protein>
<dbReference type="SUPFAM" id="SSF52833">
    <property type="entry name" value="Thioredoxin-like"/>
    <property type="match status" value="2"/>
</dbReference>
<keyword evidence="2 6" id="KW-0812">Transmembrane</keyword>
<dbReference type="OrthoDB" id="72053at2759"/>
<dbReference type="InterPro" id="IPR036249">
    <property type="entry name" value="Thioredoxin-like_sf"/>
</dbReference>
<dbReference type="Pfam" id="PF13848">
    <property type="entry name" value="Thioredoxin_6"/>
    <property type="match status" value="1"/>
</dbReference>
<feature type="domain" description="Thioredoxin" evidence="7">
    <location>
        <begin position="124"/>
        <end position="258"/>
    </location>
</feature>
<dbReference type="AlphaFoldDB" id="A0A2N1JFY4"/>
<organism evidence="8 9">
    <name type="scientific">Malassezia vespertilionis</name>
    <dbReference type="NCBI Taxonomy" id="2020962"/>
    <lineage>
        <taxon>Eukaryota</taxon>
        <taxon>Fungi</taxon>
        <taxon>Dikarya</taxon>
        <taxon>Basidiomycota</taxon>
        <taxon>Ustilaginomycotina</taxon>
        <taxon>Malasseziomycetes</taxon>
        <taxon>Malasseziales</taxon>
        <taxon>Malasseziaceae</taxon>
        <taxon>Malassezia</taxon>
    </lineage>
</organism>
<evidence type="ECO:0000256" key="4">
    <source>
        <dbReference type="ARBA" id="ARBA00023136"/>
    </source>
</evidence>
<dbReference type="PANTHER" id="PTHR46426:SF1">
    <property type="entry name" value="PROTEIN DISULFIDE-ISOMERASE TMX3"/>
    <property type="match status" value="1"/>
</dbReference>
<dbReference type="Pfam" id="PF00085">
    <property type="entry name" value="Thioredoxin"/>
    <property type="match status" value="2"/>
</dbReference>
<evidence type="ECO:0000256" key="1">
    <source>
        <dbReference type="ARBA" id="ARBA00004389"/>
    </source>
</evidence>
<dbReference type="EMBL" id="KZ454987">
    <property type="protein sequence ID" value="PKI85449.1"/>
    <property type="molecule type" value="Genomic_DNA"/>
</dbReference>
<keyword evidence="9" id="KW-1185">Reference proteome</keyword>
<dbReference type="PROSITE" id="PS51352">
    <property type="entry name" value="THIOREDOXIN_2"/>
    <property type="match status" value="1"/>
</dbReference>
<proteinExistence type="predicted"/>
<name>A0A2N1JFY4_9BASI</name>
<keyword evidence="4 6" id="KW-0472">Membrane</keyword>
<dbReference type="PROSITE" id="PS00194">
    <property type="entry name" value="THIOREDOXIN_1"/>
    <property type="match status" value="1"/>
</dbReference>
<evidence type="ECO:0000256" key="5">
    <source>
        <dbReference type="ARBA" id="ARBA00045246"/>
    </source>
</evidence>
<evidence type="ECO:0000256" key="3">
    <source>
        <dbReference type="ARBA" id="ARBA00022989"/>
    </source>
</evidence>
<dbReference type="GO" id="GO:0005789">
    <property type="term" value="C:endoplasmic reticulum membrane"/>
    <property type="evidence" value="ECO:0007669"/>
    <property type="project" value="UniProtKB-SubCell"/>
</dbReference>
<reference evidence="8 9" key="1">
    <citation type="submission" date="2017-10" db="EMBL/GenBank/DDBJ databases">
        <title>A novel species of cold-tolerant Malassezia isolated from bats.</title>
        <authorList>
            <person name="Lorch J.M."/>
            <person name="Palmer J.M."/>
            <person name="Vanderwolf K.J."/>
            <person name="Schmidt K.Z."/>
            <person name="Verant M.L."/>
            <person name="Weller T.J."/>
            <person name="Blehert D.S."/>
        </authorList>
    </citation>
    <scope>NUCLEOTIDE SEQUENCE [LARGE SCALE GENOMIC DNA]</scope>
    <source>
        <strain evidence="8 9">NWHC:44797-103</strain>
    </source>
</reference>
<evidence type="ECO:0000256" key="6">
    <source>
        <dbReference type="SAM" id="Phobius"/>
    </source>
</evidence>
<dbReference type="Proteomes" id="UP000232875">
    <property type="component" value="Unassembled WGS sequence"/>
</dbReference>
<comment type="function">
    <text evidence="5">Probable disulfide isomerase, which participates in the folding of proteins containing disulfide bonds. May act as a dithiol oxidase. Acts as a regulator of endoplasmic reticulum-mitochondria contact sites via its ability to regulate redox signals.</text>
</comment>
<comment type="subcellular location">
    <subcellularLocation>
        <location evidence="1">Endoplasmic reticulum membrane</location>
        <topology evidence="1">Single-pass membrane protein</topology>
    </subcellularLocation>
</comment>
<dbReference type="InterPro" id="IPR013766">
    <property type="entry name" value="Thioredoxin_domain"/>
</dbReference>
<evidence type="ECO:0000313" key="8">
    <source>
        <dbReference type="EMBL" id="PKI85449.1"/>
    </source>
</evidence>